<protein>
    <recommendedName>
        <fullName evidence="4">Secreted protein</fullName>
    </recommendedName>
</protein>
<keyword evidence="3" id="KW-1185">Reference proteome</keyword>
<accession>A0A3L6TSV0</accession>
<gene>
    <name evidence="2" type="ORF">C2845_PM01G14710</name>
</gene>
<name>A0A3L6TSV0_PANMI</name>
<evidence type="ECO:0000313" key="2">
    <source>
        <dbReference type="EMBL" id="RLN41934.1"/>
    </source>
</evidence>
<dbReference type="AlphaFoldDB" id="A0A3L6TSV0"/>
<feature type="chain" id="PRO_5017980064" description="Secreted protein" evidence="1">
    <location>
        <begin position="34"/>
        <end position="129"/>
    </location>
</feature>
<comment type="caution">
    <text evidence="2">The sequence shown here is derived from an EMBL/GenBank/DDBJ whole genome shotgun (WGS) entry which is preliminary data.</text>
</comment>
<sequence length="129" mass="14143">MWCPGRCCRRAGLGSLPSPFLLCYCLLAGPLGCFPSAGRPPSLVAATFPRKLNSDSKVTKEPNPIGEAMVSLMLETWQRGDRPKHQNNAESWILVVWGWLASSLLPSAGYKFGHSESNVKRKGHSVGYR</sequence>
<reference evidence="3" key="1">
    <citation type="journal article" date="2019" name="Nat. Commun.">
        <title>The genome of broomcorn millet.</title>
        <authorList>
            <person name="Zou C."/>
            <person name="Miki D."/>
            <person name="Li D."/>
            <person name="Tang Q."/>
            <person name="Xiao L."/>
            <person name="Rajput S."/>
            <person name="Deng P."/>
            <person name="Jia W."/>
            <person name="Huang R."/>
            <person name="Zhang M."/>
            <person name="Sun Y."/>
            <person name="Hu J."/>
            <person name="Fu X."/>
            <person name="Schnable P.S."/>
            <person name="Li F."/>
            <person name="Zhang H."/>
            <person name="Feng B."/>
            <person name="Zhu X."/>
            <person name="Liu R."/>
            <person name="Schnable J.C."/>
            <person name="Zhu J.-K."/>
            <person name="Zhang H."/>
        </authorList>
    </citation>
    <scope>NUCLEOTIDE SEQUENCE [LARGE SCALE GENOMIC DNA]</scope>
</reference>
<evidence type="ECO:0008006" key="4">
    <source>
        <dbReference type="Google" id="ProtNLM"/>
    </source>
</evidence>
<feature type="signal peptide" evidence="1">
    <location>
        <begin position="1"/>
        <end position="33"/>
    </location>
</feature>
<organism evidence="2 3">
    <name type="scientific">Panicum miliaceum</name>
    <name type="common">Proso millet</name>
    <name type="synonym">Broomcorn millet</name>
    <dbReference type="NCBI Taxonomy" id="4540"/>
    <lineage>
        <taxon>Eukaryota</taxon>
        <taxon>Viridiplantae</taxon>
        <taxon>Streptophyta</taxon>
        <taxon>Embryophyta</taxon>
        <taxon>Tracheophyta</taxon>
        <taxon>Spermatophyta</taxon>
        <taxon>Magnoliopsida</taxon>
        <taxon>Liliopsida</taxon>
        <taxon>Poales</taxon>
        <taxon>Poaceae</taxon>
        <taxon>PACMAD clade</taxon>
        <taxon>Panicoideae</taxon>
        <taxon>Panicodae</taxon>
        <taxon>Paniceae</taxon>
        <taxon>Panicinae</taxon>
        <taxon>Panicum</taxon>
        <taxon>Panicum sect. Panicum</taxon>
    </lineage>
</organism>
<proteinExistence type="predicted"/>
<keyword evidence="1" id="KW-0732">Signal</keyword>
<dbReference type="EMBL" id="PQIB02000001">
    <property type="protein sequence ID" value="RLN41934.1"/>
    <property type="molecule type" value="Genomic_DNA"/>
</dbReference>
<dbReference type="Proteomes" id="UP000275267">
    <property type="component" value="Unassembled WGS sequence"/>
</dbReference>
<evidence type="ECO:0000313" key="3">
    <source>
        <dbReference type="Proteomes" id="UP000275267"/>
    </source>
</evidence>
<evidence type="ECO:0000256" key="1">
    <source>
        <dbReference type="SAM" id="SignalP"/>
    </source>
</evidence>